<protein>
    <submittedName>
        <fullName evidence="1">Uncharacterized protein</fullName>
    </submittedName>
</protein>
<proteinExistence type="predicted"/>
<accession>A0ABX2QAH9</accession>
<name>A0ABX2QAH9_9HYPH</name>
<evidence type="ECO:0000313" key="1">
    <source>
        <dbReference type="EMBL" id="NVP54728.1"/>
    </source>
</evidence>
<dbReference type="EMBL" id="JABXYK010000003">
    <property type="protein sequence ID" value="NVP54728.1"/>
    <property type="molecule type" value="Genomic_DNA"/>
</dbReference>
<keyword evidence="2" id="KW-1185">Reference proteome</keyword>
<reference evidence="1 2" key="1">
    <citation type="submission" date="2020-06" db="EMBL/GenBank/DDBJ databases">
        <title>Rhizobium sp.nov. isolated from the tomato plant.</title>
        <authorList>
            <person name="Thin K.K."/>
            <person name="Zhang X."/>
            <person name="He S."/>
        </authorList>
    </citation>
    <scope>NUCLEOTIDE SEQUENCE [LARGE SCALE GENOMIC DNA]</scope>
    <source>
        <strain evidence="1 2">DBTS2</strain>
    </source>
</reference>
<evidence type="ECO:0000313" key="2">
    <source>
        <dbReference type="Proteomes" id="UP000659172"/>
    </source>
</evidence>
<sequence length="221" mass="24936">MTIVDPKAVKGFPANARLTIKLIETKQMELVDFGTLGNPKTAVEVANQEYIDPSCQLRIANADADRLGILLGSSPSWRLNSDNPEQTGGVRGLLNFLPAKIAPRTWKLIIKEDSHPVIYVDNRIPDPRSWAKSDPTFVGTIMPAIIYQVFDDILSHPNPEETDWMNDWIRWADGLMPGNSRPQQSESRDRREWIDGLIDTFCQRHKLSDRIVDQFGQGDVA</sequence>
<comment type="caution">
    <text evidence="1">The sequence shown here is derived from an EMBL/GenBank/DDBJ whole genome shotgun (WGS) entry which is preliminary data.</text>
</comment>
<dbReference type="RefSeq" id="WP_176948771.1">
    <property type="nucleotide sequence ID" value="NZ_JABXYK010000003.1"/>
</dbReference>
<dbReference type="Proteomes" id="UP000659172">
    <property type="component" value="Unassembled WGS sequence"/>
</dbReference>
<organism evidence="1 2">
    <name type="scientific">Mycoplana rhizolycopersici</name>
    <dbReference type="NCBI Taxonomy" id="2746702"/>
    <lineage>
        <taxon>Bacteria</taxon>
        <taxon>Pseudomonadati</taxon>
        <taxon>Pseudomonadota</taxon>
        <taxon>Alphaproteobacteria</taxon>
        <taxon>Hyphomicrobiales</taxon>
        <taxon>Rhizobiaceae</taxon>
        <taxon>Mycoplana</taxon>
    </lineage>
</organism>
<gene>
    <name evidence="1" type="ORF">HV823_05615</name>
</gene>